<dbReference type="Pfam" id="PF06736">
    <property type="entry name" value="TMEM175"/>
    <property type="match status" value="1"/>
</dbReference>
<keyword evidence="8 13" id="KW-1133">Transmembrane helix</keyword>
<evidence type="ECO:0000256" key="1">
    <source>
        <dbReference type="ARBA" id="ARBA00004141"/>
    </source>
</evidence>
<accession>A0ABS9XPX7</accession>
<protein>
    <submittedName>
        <fullName evidence="14">DUF1211 domain-containing protein</fullName>
    </submittedName>
</protein>
<evidence type="ECO:0000256" key="8">
    <source>
        <dbReference type="ARBA" id="ARBA00022989"/>
    </source>
</evidence>
<evidence type="ECO:0000313" key="14">
    <source>
        <dbReference type="EMBL" id="MCI3244068.1"/>
    </source>
</evidence>
<evidence type="ECO:0000256" key="13">
    <source>
        <dbReference type="SAM" id="Phobius"/>
    </source>
</evidence>
<sequence>MPGIDVERVRAFADAVFAIAITFLALDVRIPEDLPASELGHGLKEAVPTVAGYLLSFLVVGMLWVSHHRLFHTAKVLDGPLLYLDLALMAVVAVLPFPTKIITTYQSNALAISLYAGTITLAALLLTAMTLWIRSHPAMCNPEAPRSLSTQSLHYGVGTAIVFATSIPVAAISPDAAEYWWVALAVPFRIFMAWRRSRATRQTELTPATMS</sequence>
<keyword evidence="9" id="KW-0406">Ion transport</keyword>
<evidence type="ECO:0000256" key="12">
    <source>
        <dbReference type="ARBA" id="ARBA00034430"/>
    </source>
</evidence>
<dbReference type="Proteomes" id="UP001165270">
    <property type="component" value="Unassembled WGS sequence"/>
</dbReference>
<dbReference type="InterPro" id="IPR010617">
    <property type="entry name" value="TMEM175-like"/>
</dbReference>
<comment type="caution">
    <text evidence="14">The sequence shown here is derived from an EMBL/GenBank/DDBJ whole genome shotgun (WGS) entry which is preliminary data.</text>
</comment>
<evidence type="ECO:0000313" key="15">
    <source>
        <dbReference type="Proteomes" id="UP001165270"/>
    </source>
</evidence>
<comment type="subcellular location">
    <subcellularLocation>
        <location evidence="1">Membrane</location>
        <topology evidence="1">Multi-pass membrane protein</topology>
    </subcellularLocation>
</comment>
<keyword evidence="4" id="KW-0633">Potassium transport</keyword>
<keyword evidence="7" id="KW-0630">Potassium</keyword>
<proteinExistence type="inferred from homology"/>
<name>A0ABS9XPX7_9ACTN</name>
<gene>
    <name evidence="14" type="ORF">MQN93_30525</name>
</gene>
<evidence type="ECO:0000256" key="6">
    <source>
        <dbReference type="ARBA" id="ARBA00022826"/>
    </source>
</evidence>
<reference evidence="14" key="1">
    <citation type="submission" date="2022-03" db="EMBL/GenBank/DDBJ databases">
        <title>Streptomyces 7R015 and 7R016 isolated from Barleria lupulina in Thailand.</title>
        <authorList>
            <person name="Kanchanasin P."/>
            <person name="Phongsopitanun W."/>
            <person name="Tanasupawat S."/>
        </authorList>
    </citation>
    <scope>NUCLEOTIDE SEQUENCE</scope>
    <source>
        <strain evidence="14">7R016</strain>
    </source>
</reference>
<feature type="transmembrane region" description="Helical" evidence="13">
    <location>
        <begin position="12"/>
        <end position="30"/>
    </location>
</feature>
<evidence type="ECO:0000256" key="11">
    <source>
        <dbReference type="ARBA" id="ARBA00023303"/>
    </source>
</evidence>
<keyword evidence="5 13" id="KW-0812">Transmembrane</keyword>
<keyword evidence="10 13" id="KW-0472">Membrane</keyword>
<feature type="transmembrane region" description="Helical" evidence="13">
    <location>
        <begin position="153"/>
        <end position="173"/>
    </location>
</feature>
<keyword evidence="15" id="KW-1185">Reference proteome</keyword>
<evidence type="ECO:0000256" key="7">
    <source>
        <dbReference type="ARBA" id="ARBA00022958"/>
    </source>
</evidence>
<evidence type="ECO:0000256" key="4">
    <source>
        <dbReference type="ARBA" id="ARBA00022538"/>
    </source>
</evidence>
<keyword evidence="3" id="KW-0813">Transport</keyword>
<organism evidence="14 15">
    <name type="scientific">Streptomyces spinosisporus</name>
    <dbReference type="NCBI Taxonomy" id="2927582"/>
    <lineage>
        <taxon>Bacteria</taxon>
        <taxon>Bacillati</taxon>
        <taxon>Actinomycetota</taxon>
        <taxon>Actinomycetes</taxon>
        <taxon>Kitasatosporales</taxon>
        <taxon>Streptomycetaceae</taxon>
        <taxon>Streptomyces</taxon>
    </lineage>
</organism>
<evidence type="ECO:0000256" key="9">
    <source>
        <dbReference type="ARBA" id="ARBA00023065"/>
    </source>
</evidence>
<keyword evidence="11" id="KW-0407">Ion channel</keyword>
<dbReference type="RefSeq" id="WP_242712084.1">
    <property type="nucleotide sequence ID" value="NZ_JALDAX010000014.1"/>
</dbReference>
<feature type="transmembrane region" description="Helical" evidence="13">
    <location>
        <begin position="109"/>
        <end position="133"/>
    </location>
</feature>
<comment type="catalytic activity">
    <reaction evidence="12">
        <text>K(+)(in) = K(+)(out)</text>
        <dbReference type="Rhea" id="RHEA:29463"/>
        <dbReference type="ChEBI" id="CHEBI:29103"/>
    </reaction>
</comment>
<dbReference type="EMBL" id="JALDAX010000014">
    <property type="protein sequence ID" value="MCI3244068.1"/>
    <property type="molecule type" value="Genomic_DNA"/>
</dbReference>
<feature type="transmembrane region" description="Helical" evidence="13">
    <location>
        <begin position="50"/>
        <end position="67"/>
    </location>
</feature>
<dbReference type="PANTHER" id="PTHR31462:SF5">
    <property type="entry name" value="ENDOSOMAL_LYSOSOMAL PROTON CHANNEL TMEM175"/>
    <property type="match status" value="1"/>
</dbReference>
<evidence type="ECO:0000256" key="2">
    <source>
        <dbReference type="ARBA" id="ARBA00006920"/>
    </source>
</evidence>
<keyword evidence="6" id="KW-0631">Potassium channel</keyword>
<feature type="transmembrane region" description="Helical" evidence="13">
    <location>
        <begin position="79"/>
        <end position="97"/>
    </location>
</feature>
<evidence type="ECO:0000256" key="3">
    <source>
        <dbReference type="ARBA" id="ARBA00022448"/>
    </source>
</evidence>
<evidence type="ECO:0000256" key="10">
    <source>
        <dbReference type="ARBA" id="ARBA00023136"/>
    </source>
</evidence>
<feature type="transmembrane region" description="Helical" evidence="13">
    <location>
        <begin position="179"/>
        <end position="195"/>
    </location>
</feature>
<evidence type="ECO:0000256" key="5">
    <source>
        <dbReference type="ARBA" id="ARBA00022692"/>
    </source>
</evidence>
<dbReference type="PANTHER" id="PTHR31462">
    <property type="entry name" value="ENDOSOMAL/LYSOSOMAL POTASSIUM CHANNEL TMEM175"/>
    <property type="match status" value="1"/>
</dbReference>
<comment type="similarity">
    <text evidence="2">Belongs to the TMEM175 family.</text>
</comment>